<accession>A0ABP1Q3U5</accession>
<keyword evidence="3" id="KW-1185">Reference proteome</keyword>
<name>A0ABP1Q3U5_9HEXA</name>
<organism evidence="2 3">
    <name type="scientific">Orchesella dallaii</name>
    <dbReference type="NCBI Taxonomy" id="48710"/>
    <lineage>
        <taxon>Eukaryota</taxon>
        <taxon>Metazoa</taxon>
        <taxon>Ecdysozoa</taxon>
        <taxon>Arthropoda</taxon>
        <taxon>Hexapoda</taxon>
        <taxon>Collembola</taxon>
        <taxon>Entomobryomorpha</taxon>
        <taxon>Entomobryoidea</taxon>
        <taxon>Orchesellidae</taxon>
        <taxon>Orchesellinae</taxon>
        <taxon>Orchesella</taxon>
    </lineage>
</organism>
<protein>
    <submittedName>
        <fullName evidence="2">Uncharacterized protein</fullName>
    </submittedName>
</protein>
<evidence type="ECO:0000313" key="3">
    <source>
        <dbReference type="Proteomes" id="UP001642540"/>
    </source>
</evidence>
<proteinExistence type="predicted"/>
<sequence length="76" mass="8820">MSYFILSLTNQPEKEDDDEQQQQDERGVVWHGNRASQKRMTMTERHLFGSLIFQLKVEICSISEEGSSEPAHHRDG</sequence>
<reference evidence="2 3" key="1">
    <citation type="submission" date="2024-08" db="EMBL/GenBank/DDBJ databases">
        <authorList>
            <person name="Cucini C."/>
            <person name="Frati F."/>
        </authorList>
    </citation>
    <scope>NUCLEOTIDE SEQUENCE [LARGE SCALE GENOMIC DNA]</scope>
</reference>
<evidence type="ECO:0000256" key="1">
    <source>
        <dbReference type="SAM" id="MobiDB-lite"/>
    </source>
</evidence>
<dbReference type="EMBL" id="CAXLJM020000022">
    <property type="protein sequence ID" value="CAL8088325.1"/>
    <property type="molecule type" value="Genomic_DNA"/>
</dbReference>
<gene>
    <name evidence="2" type="ORF">ODALV1_LOCUS7019</name>
</gene>
<comment type="caution">
    <text evidence="2">The sequence shown here is derived from an EMBL/GenBank/DDBJ whole genome shotgun (WGS) entry which is preliminary data.</text>
</comment>
<evidence type="ECO:0000313" key="2">
    <source>
        <dbReference type="EMBL" id="CAL8088325.1"/>
    </source>
</evidence>
<feature type="region of interest" description="Disordered" evidence="1">
    <location>
        <begin position="1"/>
        <end position="35"/>
    </location>
</feature>
<dbReference type="Proteomes" id="UP001642540">
    <property type="component" value="Unassembled WGS sequence"/>
</dbReference>